<feature type="chain" id="PRO_5026738264" description="SusD/RagB family nutrient-binding outer membrane lipoprotein" evidence="1">
    <location>
        <begin position="20"/>
        <end position="488"/>
    </location>
</feature>
<dbReference type="AlphaFoldDB" id="A0A6N4XRR4"/>
<evidence type="ECO:0008006" key="4">
    <source>
        <dbReference type="Google" id="ProtNLM"/>
    </source>
</evidence>
<dbReference type="EMBL" id="CACVBY010000049">
    <property type="protein sequence ID" value="CAA7389622.1"/>
    <property type="molecule type" value="Genomic_DNA"/>
</dbReference>
<dbReference type="InterPro" id="IPR041662">
    <property type="entry name" value="SusD-like_2"/>
</dbReference>
<evidence type="ECO:0000313" key="3">
    <source>
        <dbReference type="Proteomes" id="UP000445309"/>
    </source>
</evidence>
<feature type="signal peptide" evidence="1">
    <location>
        <begin position="1"/>
        <end position="19"/>
    </location>
</feature>
<protein>
    <recommendedName>
        <fullName evidence="4">SusD/RagB family nutrient-binding outer membrane lipoprotein</fullName>
    </recommendedName>
</protein>
<dbReference type="InterPro" id="IPR011990">
    <property type="entry name" value="TPR-like_helical_dom_sf"/>
</dbReference>
<dbReference type="RefSeq" id="WP_162073312.1">
    <property type="nucleotide sequence ID" value="NZ_CACVBY010000049.1"/>
</dbReference>
<evidence type="ECO:0000313" key="2">
    <source>
        <dbReference type="EMBL" id="CAA7389622.1"/>
    </source>
</evidence>
<dbReference type="PROSITE" id="PS51257">
    <property type="entry name" value="PROKAR_LIPOPROTEIN"/>
    <property type="match status" value="1"/>
</dbReference>
<gene>
    <name evidence="2" type="ORF">CHRY9393_02190</name>
</gene>
<dbReference type="Gene3D" id="1.25.40.390">
    <property type="match status" value="1"/>
</dbReference>
<keyword evidence="3" id="KW-1185">Reference proteome</keyword>
<dbReference type="Pfam" id="PF12771">
    <property type="entry name" value="SusD-like_2"/>
    <property type="match status" value="1"/>
</dbReference>
<reference evidence="2 3" key="1">
    <citation type="submission" date="2020-01" db="EMBL/GenBank/DDBJ databases">
        <authorList>
            <person name="Rodrigo-Torres L."/>
            <person name="Arahal R. D."/>
            <person name="Lucena T."/>
        </authorList>
    </citation>
    <scope>NUCLEOTIDE SEQUENCE [LARGE SCALE GENOMIC DNA]</scope>
    <source>
        <strain evidence="2 3">CECT 9393</strain>
    </source>
</reference>
<evidence type="ECO:0000256" key="1">
    <source>
        <dbReference type="SAM" id="SignalP"/>
    </source>
</evidence>
<sequence length="488" mass="54053">MKKLIIPTLILSLSFISVACTTDDINLDQHAIYENKPGSLVTYAQKELSDFLNTPSVNENNFRLTMQYWQETTYVDESNYNFTNRNVSNNIWNDNYVNVLKNLEQARITIEQYEPNATEISTWPTTKKNQLAMVDIMKVFTYQVLVDIYGNIPYSQSVNYDVYPLPKYDDGAGIYMDLITKLKQDIANIDVNGKGFGEADIFYFNPDPMVLDSDMPKWMKFANSLLLKLAIGIADSNNSLAQATATEAIAGGVISSADESCLFRYLAAPPNFNPLFGELKQSGRNDFIAGKTLVDNMLTESDGRISKYYQLNDEGNYVGQVIGAPGEIGVFSPIGSFAYTSTTPGNILTHTEVAFYLTEAAARWGIGGAPATLYANAVNASFNEWGATGAGTYLSAHPYDPSNWKKSVGEQAWVAMFNQGLQAWNFYRRLDYPVLVAPSTAIQNANGKVPVRLQYPALEATTNSTNYTAAGVAIGGDRIVTKLFWDKF</sequence>
<dbReference type="Proteomes" id="UP000445309">
    <property type="component" value="Unassembled WGS sequence"/>
</dbReference>
<proteinExistence type="predicted"/>
<accession>A0A6N4XRR4</accession>
<dbReference type="SUPFAM" id="SSF48452">
    <property type="entry name" value="TPR-like"/>
    <property type="match status" value="1"/>
</dbReference>
<keyword evidence="1" id="KW-0732">Signal</keyword>
<name>A0A6N4XRR4_9FLAO</name>
<organism evidence="2 3">
    <name type="scientific">Chryseobacterium fistulae</name>
    <dbReference type="NCBI Taxonomy" id="2675058"/>
    <lineage>
        <taxon>Bacteria</taxon>
        <taxon>Pseudomonadati</taxon>
        <taxon>Bacteroidota</taxon>
        <taxon>Flavobacteriia</taxon>
        <taxon>Flavobacteriales</taxon>
        <taxon>Weeksellaceae</taxon>
        <taxon>Chryseobacterium group</taxon>
        <taxon>Chryseobacterium</taxon>
    </lineage>
</organism>